<accession>A0A501XSI0</accession>
<sequence length="60" mass="6588">MASIADFIMPKSFPETAVMAQCAERELNQQPLHHFTLFRIKDRGCHDCPQLVGGGAFGPA</sequence>
<name>A0A501XSI0_9SPHN</name>
<organism evidence="1 2">
    <name type="scientific">Sandaracinobacter neustonicus</name>
    <dbReference type="NCBI Taxonomy" id="1715348"/>
    <lineage>
        <taxon>Bacteria</taxon>
        <taxon>Pseudomonadati</taxon>
        <taxon>Pseudomonadota</taxon>
        <taxon>Alphaproteobacteria</taxon>
        <taxon>Sphingomonadales</taxon>
        <taxon>Sphingosinicellaceae</taxon>
        <taxon>Sandaracinobacter</taxon>
    </lineage>
</organism>
<gene>
    <name evidence="1" type="ORF">FJQ54_01785</name>
</gene>
<keyword evidence="2" id="KW-1185">Reference proteome</keyword>
<evidence type="ECO:0000313" key="2">
    <source>
        <dbReference type="Proteomes" id="UP000319897"/>
    </source>
</evidence>
<proteinExistence type="predicted"/>
<dbReference type="RefSeq" id="WP_140926571.1">
    <property type="nucleotide sequence ID" value="NZ_VFSU01000011.1"/>
</dbReference>
<reference evidence="1 2" key="1">
    <citation type="submission" date="2019-06" db="EMBL/GenBank/DDBJ databases">
        <authorList>
            <person name="Lee I."/>
            <person name="Jang G.I."/>
            <person name="Hwang C.Y."/>
        </authorList>
    </citation>
    <scope>NUCLEOTIDE SEQUENCE [LARGE SCALE GENOMIC DNA]</scope>
    <source>
        <strain evidence="1 2">PAMC 28131</strain>
    </source>
</reference>
<protein>
    <submittedName>
        <fullName evidence="1">Uncharacterized protein</fullName>
    </submittedName>
</protein>
<dbReference type="EMBL" id="VFSU01000011">
    <property type="protein sequence ID" value="TPE63621.1"/>
    <property type="molecule type" value="Genomic_DNA"/>
</dbReference>
<comment type="caution">
    <text evidence="1">The sequence shown here is derived from an EMBL/GenBank/DDBJ whole genome shotgun (WGS) entry which is preliminary data.</text>
</comment>
<dbReference type="AlphaFoldDB" id="A0A501XSI0"/>
<evidence type="ECO:0000313" key="1">
    <source>
        <dbReference type="EMBL" id="TPE63621.1"/>
    </source>
</evidence>
<dbReference type="Proteomes" id="UP000319897">
    <property type="component" value="Unassembled WGS sequence"/>
</dbReference>